<dbReference type="InterPro" id="IPR027417">
    <property type="entry name" value="P-loop_NTPase"/>
</dbReference>
<feature type="transmembrane region" description="Helical" evidence="9">
    <location>
        <begin position="79"/>
        <end position="96"/>
    </location>
</feature>
<evidence type="ECO:0000313" key="12">
    <source>
        <dbReference type="EMBL" id="MEB3430219.1"/>
    </source>
</evidence>
<accession>A0AAW9MSR1</accession>
<feature type="domain" description="ABC transmembrane type-1" evidence="11">
    <location>
        <begin position="38"/>
        <end position="325"/>
    </location>
</feature>
<dbReference type="Pfam" id="PF00005">
    <property type="entry name" value="ABC_tran"/>
    <property type="match status" value="1"/>
</dbReference>
<dbReference type="PANTHER" id="PTHR43394:SF1">
    <property type="entry name" value="ATP-BINDING CASSETTE SUB-FAMILY B MEMBER 10, MITOCHONDRIAL"/>
    <property type="match status" value="1"/>
</dbReference>
<gene>
    <name evidence="12" type="ORF">VLK81_09505</name>
</gene>
<evidence type="ECO:0000256" key="3">
    <source>
        <dbReference type="ARBA" id="ARBA00022475"/>
    </source>
</evidence>
<proteinExistence type="predicted"/>
<dbReference type="PROSITE" id="PS50893">
    <property type="entry name" value="ABC_TRANSPORTER_2"/>
    <property type="match status" value="1"/>
</dbReference>
<dbReference type="SMART" id="SM00382">
    <property type="entry name" value="AAA"/>
    <property type="match status" value="1"/>
</dbReference>
<dbReference type="InterPro" id="IPR036640">
    <property type="entry name" value="ABC1_TM_sf"/>
</dbReference>
<dbReference type="InterPro" id="IPR003593">
    <property type="entry name" value="AAA+_ATPase"/>
</dbReference>
<dbReference type="RefSeq" id="WP_324620424.1">
    <property type="nucleotide sequence ID" value="NZ_JAYKOT010000003.1"/>
</dbReference>
<keyword evidence="2" id="KW-0813">Transport</keyword>
<evidence type="ECO:0000313" key="13">
    <source>
        <dbReference type="Proteomes" id="UP001357733"/>
    </source>
</evidence>
<dbReference type="FunFam" id="1.20.1560.10:FF:000011">
    <property type="entry name" value="Multidrug ABC transporter ATP-binding protein"/>
    <property type="match status" value="1"/>
</dbReference>
<dbReference type="Proteomes" id="UP001357733">
    <property type="component" value="Unassembled WGS sequence"/>
</dbReference>
<feature type="transmembrane region" description="Helical" evidence="9">
    <location>
        <begin position="34"/>
        <end position="59"/>
    </location>
</feature>
<organism evidence="12 13">
    <name type="scientific">Citroniella saccharovorans</name>
    <dbReference type="NCBI Taxonomy" id="2053367"/>
    <lineage>
        <taxon>Bacteria</taxon>
        <taxon>Bacillati</taxon>
        <taxon>Bacillota</taxon>
        <taxon>Tissierellia</taxon>
        <taxon>Tissierellales</taxon>
        <taxon>Peptoniphilaceae</taxon>
        <taxon>Citroniella</taxon>
    </lineage>
</organism>
<evidence type="ECO:0000256" key="7">
    <source>
        <dbReference type="ARBA" id="ARBA00022989"/>
    </source>
</evidence>
<evidence type="ECO:0000259" key="11">
    <source>
        <dbReference type="PROSITE" id="PS50929"/>
    </source>
</evidence>
<dbReference type="Gene3D" id="1.20.1560.10">
    <property type="entry name" value="ABC transporter type 1, transmembrane domain"/>
    <property type="match status" value="1"/>
</dbReference>
<reference evidence="12 13" key="1">
    <citation type="submission" date="2024-01" db="EMBL/GenBank/DDBJ databases">
        <title>Complete genome sequence of Citroniella saccharovorans strain M6.X9, isolated from human fecal sample.</title>
        <authorList>
            <person name="Cheng G."/>
            <person name="Westerholm M."/>
            <person name="Schnurer A."/>
        </authorList>
    </citation>
    <scope>NUCLEOTIDE SEQUENCE [LARGE SCALE GENOMIC DNA]</scope>
    <source>
        <strain evidence="12 13">DSM 29873</strain>
    </source>
</reference>
<comment type="caution">
    <text evidence="12">The sequence shown here is derived from an EMBL/GenBank/DDBJ whole genome shotgun (WGS) entry which is preliminary data.</text>
</comment>
<dbReference type="InterPro" id="IPR011527">
    <property type="entry name" value="ABC1_TM_dom"/>
</dbReference>
<protein>
    <submittedName>
        <fullName evidence="12">ABC transporter ATP-binding protein</fullName>
    </submittedName>
</protein>
<feature type="domain" description="ABC transporter" evidence="10">
    <location>
        <begin position="359"/>
        <end position="593"/>
    </location>
</feature>
<keyword evidence="5" id="KW-0547">Nucleotide-binding</keyword>
<sequence>MGHNRKIDPNDQRKLDKSTLKTLKRLSKYLKPHVFLIFLTVIFGIVGTIFDILGPLIMGNTTNYVIDSLSEGNFLLGKFMNFIYKLIIIFLISYFAEMLRLKISNKVKVSIIYTMREDLSKKLKSLPISFFDKNPVGDLMSRMTSDIQTLADSLNQVLNQIFNSLVVIVGITIIMLSISPILTLITIFVIPLTALFSVRILKKSQELFSIQYKDLGNLNSHIEEMISANKLVKAYNFEESALNAFLEKNERLKESSKKSDFLSGIIMPISMFINNAGMVGVSIGGSYMILKGSLNIGNFQSFVQYARRFTRPVQMVTEILNVLQSGIAASERIFKVLDAEEKRAYELSKVDINNLRPSVEFKNVTFSYNKKDIIIDDFSLDIKEGSTTALVGETGSGKTTLVNLLMRFYEPDKGSILIDGVDIKDISDRDLRTFISMVLQDTWLFKGTIGDNISYGRESLTDAEIKKYAQNAYADDFIMKLNGDYNFKLEEDGEGISEGQKQLITIARALALSPKILILDEATSSIDTKTERSIQKAMEKLVEGRTSIIIAHRLSTIINADQIVVLKDGKIIEKGKHFELLERGGYYKELYTSQF</sequence>
<dbReference type="FunFam" id="3.40.50.300:FF:000287">
    <property type="entry name" value="Multidrug ABC transporter ATP-binding protein"/>
    <property type="match status" value="1"/>
</dbReference>
<dbReference type="GO" id="GO:0005886">
    <property type="term" value="C:plasma membrane"/>
    <property type="evidence" value="ECO:0007669"/>
    <property type="project" value="UniProtKB-SubCell"/>
</dbReference>
<evidence type="ECO:0000256" key="6">
    <source>
        <dbReference type="ARBA" id="ARBA00022840"/>
    </source>
</evidence>
<dbReference type="AlphaFoldDB" id="A0AAW9MSR1"/>
<keyword evidence="8 9" id="KW-0472">Membrane</keyword>
<dbReference type="SUPFAM" id="SSF90123">
    <property type="entry name" value="ABC transporter transmembrane region"/>
    <property type="match status" value="1"/>
</dbReference>
<dbReference type="GO" id="GO:0016887">
    <property type="term" value="F:ATP hydrolysis activity"/>
    <property type="evidence" value="ECO:0007669"/>
    <property type="project" value="InterPro"/>
</dbReference>
<keyword evidence="7 9" id="KW-1133">Transmembrane helix</keyword>
<evidence type="ECO:0000256" key="8">
    <source>
        <dbReference type="ARBA" id="ARBA00023136"/>
    </source>
</evidence>
<dbReference type="PANTHER" id="PTHR43394">
    <property type="entry name" value="ATP-DEPENDENT PERMEASE MDL1, MITOCHONDRIAL"/>
    <property type="match status" value="1"/>
</dbReference>
<dbReference type="InterPro" id="IPR039421">
    <property type="entry name" value="Type_1_exporter"/>
</dbReference>
<dbReference type="EMBL" id="JAYKOT010000003">
    <property type="protein sequence ID" value="MEB3430219.1"/>
    <property type="molecule type" value="Genomic_DNA"/>
</dbReference>
<dbReference type="CDD" id="cd18547">
    <property type="entry name" value="ABC_6TM_Tm288_like"/>
    <property type="match status" value="1"/>
</dbReference>
<keyword evidence="4 9" id="KW-0812">Transmembrane</keyword>
<evidence type="ECO:0000256" key="2">
    <source>
        <dbReference type="ARBA" id="ARBA00022448"/>
    </source>
</evidence>
<dbReference type="GO" id="GO:0015421">
    <property type="term" value="F:ABC-type oligopeptide transporter activity"/>
    <property type="evidence" value="ECO:0007669"/>
    <property type="project" value="TreeGrafter"/>
</dbReference>
<dbReference type="InterPro" id="IPR003439">
    <property type="entry name" value="ABC_transporter-like_ATP-bd"/>
</dbReference>
<dbReference type="Pfam" id="PF00664">
    <property type="entry name" value="ABC_membrane"/>
    <property type="match status" value="1"/>
</dbReference>
<dbReference type="SUPFAM" id="SSF52540">
    <property type="entry name" value="P-loop containing nucleoside triphosphate hydrolases"/>
    <property type="match status" value="1"/>
</dbReference>
<evidence type="ECO:0000256" key="5">
    <source>
        <dbReference type="ARBA" id="ARBA00022741"/>
    </source>
</evidence>
<feature type="transmembrane region" description="Helical" evidence="9">
    <location>
        <begin position="261"/>
        <end position="290"/>
    </location>
</feature>
<name>A0AAW9MSR1_9FIRM</name>
<keyword evidence="6 12" id="KW-0067">ATP-binding</keyword>
<dbReference type="PROSITE" id="PS50929">
    <property type="entry name" value="ABC_TM1F"/>
    <property type="match status" value="1"/>
</dbReference>
<evidence type="ECO:0000256" key="1">
    <source>
        <dbReference type="ARBA" id="ARBA00004651"/>
    </source>
</evidence>
<keyword evidence="13" id="KW-1185">Reference proteome</keyword>
<keyword evidence="3" id="KW-1003">Cell membrane</keyword>
<dbReference type="Gene3D" id="3.40.50.300">
    <property type="entry name" value="P-loop containing nucleotide triphosphate hydrolases"/>
    <property type="match status" value="1"/>
</dbReference>
<feature type="transmembrane region" description="Helical" evidence="9">
    <location>
        <begin position="181"/>
        <end position="201"/>
    </location>
</feature>
<feature type="transmembrane region" description="Helical" evidence="9">
    <location>
        <begin position="157"/>
        <end position="175"/>
    </location>
</feature>
<evidence type="ECO:0000256" key="9">
    <source>
        <dbReference type="SAM" id="Phobius"/>
    </source>
</evidence>
<comment type="subcellular location">
    <subcellularLocation>
        <location evidence="1">Cell membrane</location>
        <topology evidence="1">Multi-pass membrane protein</topology>
    </subcellularLocation>
</comment>
<evidence type="ECO:0000259" key="10">
    <source>
        <dbReference type="PROSITE" id="PS50893"/>
    </source>
</evidence>
<dbReference type="CDD" id="cd03254">
    <property type="entry name" value="ABCC_Glucan_exporter_like"/>
    <property type="match status" value="1"/>
</dbReference>
<evidence type="ECO:0000256" key="4">
    <source>
        <dbReference type="ARBA" id="ARBA00022692"/>
    </source>
</evidence>
<dbReference type="GO" id="GO:0005524">
    <property type="term" value="F:ATP binding"/>
    <property type="evidence" value="ECO:0007669"/>
    <property type="project" value="UniProtKB-KW"/>
</dbReference>